<proteinExistence type="predicted"/>
<dbReference type="SUPFAM" id="SSF47473">
    <property type="entry name" value="EF-hand"/>
    <property type="match status" value="1"/>
</dbReference>
<dbReference type="RefSeq" id="WP_344697437.1">
    <property type="nucleotide sequence ID" value="NZ_BAABBR010000001.1"/>
</dbReference>
<feature type="domain" description="EF-hand" evidence="1">
    <location>
        <begin position="85"/>
        <end position="120"/>
    </location>
</feature>
<dbReference type="PROSITE" id="PS00018">
    <property type="entry name" value="EF_HAND_1"/>
    <property type="match status" value="1"/>
</dbReference>
<dbReference type="InterPro" id="IPR002048">
    <property type="entry name" value="EF_hand_dom"/>
</dbReference>
<evidence type="ECO:0000259" key="1">
    <source>
        <dbReference type="PROSITE" id="PS50222"/>
    </source>
</evidence>
<dbReference type="CDD" id="cd00051">
    <property type="entry name" value="EFh"/>
    <property type="match status" value="2"/>
</dbReference>
<dbReference type="Gene3D" id="1.10.238.10">
    <property type="entry name" value="EF-hand"/>
    <property type="match status" value="1"/>
</dbReference>
<dbReference type="PROSITE" id="PS50222">
    <property type="entry name" value="EF_HAND_2"/>
    <property type="match status" value="1"/>
</dbReference>
<protein>
    <recommendedName>
        <fullName evidence="1">EF-hand domain-containing protein</fullName>
    </recommendedName>
</protein>
<keyword evidence="3" id="KW-1185">Reference proteome</keyword>
<dbReference type="Proteomes" id="UP001424459">
    <property type="component" value="Unassembled WGS sequence"/>
</dbReference>
<evidence type="ECO:0000313" key="2">
    <source>
        <dbReference type="EMBL" id="GAA4042888.1"/>
    </source>
</evidence>
<reference evidence="3" key="1">
    <citation type="journal article" date="2019" name="Int. J. Syst. Evol. Microbiol.">
        <title>The Global Catalogue of Microorganisms (GCM) 10K type strain sequencing project: providing services to taxonomists for standard genome sequencing and annotation.</title>
        <authorList>
            <consortium name="The Broad Institute Genomics Platform"/>
            <consortium name="The Broad Institute Genome Sequencing Center for Infectious Disease"/>
            <person name="Wu L."/>
            <person name="Ma J."/>
        </authorList>
    </citation>
    <scope>NUCLEOTIDE SEQUENCE [LARGE SCALE GENOMIC DNA]</scope>
    <source>
        <strain evidence="3">JCM 17564</strain>
    </source>
</reference>
<organism evidence="2 3">
    <name type="scientific">Sphingomonas rosea</name>
    <dbReference type="NCBI Taxonomy" id="335605"/>
    <lineage>
        <taxon>Bacteria</taxon>
        <taxon>Pseudomonadati</taxon>
        <taxon>Pseudomonadota</taxon>
        <taxon>Alphaproteobacteria</taxon>
        <taxon>Sphingomonadales</taxon>
        <taxon>Sphingomonadaceae</taxon>
        <taxon>Sphingomonas</taxon>
    </lineage>
</organism>
<dbReference type="InterPro" id="IPR011992">
    <property type="entry name" value="EF-hand-dom_pair"/>
</dbReference>
<gene>
    <name evidence="2" type="ORF">GCM10022281_25090</name>
</gene>
<accession>A0ABP7UGN3</accession>
<evidence type="ECO:0000313" key="3">
    <source>
        <dbReference type="Proteomes" id="UP001424459"/>
    </source>
</evidence>
<dbReference type="Pfam" id="PF13202">
    <property type="entry name" value="EF-hand_5"/>
    <property type="match status" value="2"/>
</dbReference>
<name>A0ABP7UGN3_9SPHN</name>
<comment type="caution">
    <text evidence="2">The sequence shown here is derived from an EMBL/GenBank/DDBJ whole genome shotgun (WGS) entry which is preliminary data.</text>
</comment>
<dbReference type="EMBL" id="BAABBR010000001">
    <property type="protein sequence ID" value="GAA4042888.1"/>
    <property type="molecule type" value="Genomic_DNA"/>
</dbReference>
<sequence length="150" mass="15719">MNSLALGAGAAILLASGTFLFFTSRAAEPSLPPAPAVTAAAAPLVAAVPATPGFRAPLVATPKSREEKRFARADKDDDGRITAAELLEPRRKAFAKLDKDGNGTLSFEEWATKTIGKFAEADDDRSGWLTPAEYASTAPKAPKRKAVCSC</sequence>
<dbReference type="InterPro" id="IPR018247">
    <property type="entry name" value="EF_Hand_1_Ca_BS"/>
</dbReference>